<dbReference type="EMBL" id="JBHUKU010000003">
    <property type="protein sequence ID" value="MFD2458033.1"/>
    <property type="molecule type" value="Genomic_DNA"/>
</dbReference>
<keyword evidence="3" id="KW-1185">Reference proteome</keyword>
<gene>
    <name evidence="2" type="ORF">ACFSYJ_05470</name>
</gene>
<feature type="domain" description="AB hydrolase-1" evidence="1">
    <location>
        <begin position="27"/>
        <end position="272"/>
    </location>
</feature>
<dbReference type="SUPFAM" id="SSF53474">
    <property type="entry name" value="alpha/beta-Hydrolases"/>
    <property type="match status" value="1"/>
</dbReference>
<dbReference type="InterPro" id="IPR000073">
    <property type="entry name" value="AB_hydrolase_1"/>
</dbReference>
<proteinExistence type="predicted"/>
<organism evidence="2 3">
    <name type="scientific">Amycolatopsis samaneae</name>
    <dbReference type="NCBI Taxonomy" id="664691"/>
    <lineage>
        <taxon>Bacteria</taxon>
        <taxon>Bacillati</taxon>
        <taxon>Actinomycetota</taxon>
        <taxon>Actinomycetes</taxon>
        <taxon>Pseudonocardiales</taxon>
        <taxon>Pseudonocardiaceae</taxon>
        <taxon>Amycolatopsis</taxon>
    </lineage>
</organism>
<dbReference type="RefSeq" id="WP_345395703.1">
    <property type="nucleotide sequence ID" value="NZ_BAABHG010000007.1"/>
</dbReference>
<accession>A0ABW5GAX8</accession>
<evidence type="ECO:0000259" key="1">
    <source>
        <dbReference type="Pfam" id="PF12697"/>
    </source>
</evidence>
<evidence type="ECO:0000313" key="3">
    <source>
        <dbReference type="Proteomes" id="UP001597419"/>
    </source>
</evidence>
<protein>
    <submittedName>
        <fullName evidence="2">Alpha/beta fold hydrolase</fullName>
    </submittedName>
</protein>
<dbReference type="InterPro" id="IPR045889">
    <property type="entry name" value="MES/HNL"/>
</dbReference>
<name>A0ABW5GAX8_9PSEU</name>
<dbReference type="PANTHER" id="PTHR10992">
    <property type="entry name" value="METHYLESTERASE FAMILY MEMBER"/>
    <property type="match status" value="1"/>
</dbReference>
<dbReference type="PANTHER" id="PTHR10992:SF1086">
    <property type="entry name" value="AB HYDROLASE-1 DOMAIN-CONTAINING PROTEIN"/>
    <property type="match status" value="1"/>
</dbReference>
<evidence type="ECO:0000313" key="2">
    <source>
        <dbReference type="EMBL" id="MFD2458033.1"/>
    </source>
</evidence>
<dbReference type="Pfam" id="PF12697">
    <property type="entry name" value="Abhydrolase_6"/>
    <property type="match status" value="1"/>
</dbReference>
<sequence>MPTEPVTTFVFAAGANGVSTIPNDLVLRGHRCVGVDLPGQRSTDGQFRLSYQAPQDLAAFATERSPLAGVTVAEQIEATVEVVRRAAAHGPVVLVGASIGGAAISLVANRVPELIDLLVYDTALCCVDLATPNDCMATPEAATSHTETLLGFIAADPAVTGALRFNWRTNRPELLEAAKTAFLTDGTDAELFGFLNAMAPDELLAKSTTDSRGDLATWGRIPRVYVRHLRDNIIPLALQDRMIREADAATPDNRFTVFDLDAGHVPNAAKMAELIGLLDRCVPVRN</sequence>
<dbReference type="Proteomes" id="UP001597419">
    <property type="component" value="Unassembled WGS sequence"/>
</dbReference>
<dbReference type="InterPro" id="IPR029058">
    <property type="entry name" value="AB_hydrolase_fold"/>
</dbReference>
<comment type="caution">
    <text evidence="2">The sequence shown here is derived from an EMBL/GenBank/DDBJ whole genome shotgun (WGS) entry which is preliminary data.</text>
</comment>
<reference evidence="3" key="1">
    <citation type="journal article" date="2019" name="Int. J. Syst. Evol. Microbiol.">
        <title>The Global Catalogue of Microorganisms (GCM) 10K type strain sequencing project: providing services to taxonomists for standard genome sequencing and annotation.</title>
        <authorList>
            <consortium name="The Broad Institute Genomics Platform"/>
            <consortium name="The Broad Institute Genome Sequencing Center for Infectious Disease"/>
            <person name="Wu L."/>
            <person name="Ma J."/>
        </authorList>
    </citation>
    <scope>NUCLEOTIDE SEQUENCE [LARGE SCALE GENOMIC DNA]</scope>
    <source>
        <strain evidence="3">CGMCC 4.7643</strain>
    </source>
</reference>
<dbReference type="GO" id="GO:0016787">
    <property type="term" value="F:hydrolase activity"/>
    <property type="evidence" value="ECO:0007669"/>
    <property type="project" value="UniProtKB-KW"/>
</dbReference>
<keyword evidence="2" id="KW-0378">Hydrolase</keyword>
<dbReference type="Gene3D" id="3.40.50.1820">
    <property type="entry name" value="alpha/beta hydrolase"/>
    <property type="match status" value="1"/>
</dbReference>